<evidence type="ECO:0000313" key="1">
    <source>
        <dbReference type="EMBL" id="VDP49787.1"/>
    </source>
</evidence>
<organism evidence="1 2">
    <name type="scientific">Schistosoma mattheei</name>
    <dbReference type="NCBI Taxonomy" id="31246"/>
    <lineage>
        <taxon>Eukaryota</taxon>
        <taxon>Metazoa</taxon>
        <taxon>Spiralia</taxon>
        <taxon>Lophotrochozoa</taxon>
        <taxon>Platyhelminthes</taxon>
        <taxon>Trematoda</taxon>
        <taxon>Digenea</taxon>
        <taxon>Strigeidida</taxon>
        <taxon>Schistosomatoidea</taxon>
        <taxon>Schistosomatidae</taxon>
        <taxon>Schistosoma</taxon>
    </lineage>
</organism>
<name>A0A183P4Y2_9TREM</name>
<keyword evidence="2" id="KW-1185">Reference proteome</keyword>
<dbReference type="STRING" id="31246.A0A183P4Y2"/>
<dbReference type="AlphaFoldDB" id="A0A183P4Y2"/>
<sequence length="106" mass="12297">MVFSKSIFYRLPKIHKTDVPLKPLFAYINLPTYNLSRYLAKILKPYESVIKYGMKHPNELNDIITTIPIEDELMASFDACSFFANIPVKRALDIIHNLLDPNIELE</sequence>
<accession>A0A183P4Y2</accession>
<dbReference type="Proteomes" id="UP000269396">
    <property type="component" value="Unassembled WGS sequence"/>
</dbReference>
<evidence type="ECO:0000313" key="2">
    <source>
        <dbReference type="Proteomes" id="UP000269396"/>
    </source>
</evidence>
<proteinExistence type="predicted"/>
<gene>
    <name evidence="1" type="ORF">SMTD_LOCUS9418</name>
</gene>
<dbReference type="EMBL" id="UZAL01029689">
    <property type="protein sequence ID" value="VDP49787.1"/>
    <property type="molecule type" value="Genomic_DNA"/>
</dbReference>
<reference evidence="1 2" key="1">
    <citation type="submission" date="2018-11" db="EMBL/GenBank/DDBJ databases">
        <authorList>
            <consortium name="Pathogen Informatics"/>
        </authorList>
    </citation>
    <scope>NUCLEOTIDE SEQUENCE [LARGE SCALE GENOMIC DNA]</scope>
    <source>
        <strain>Denwood</strain>
        <strain evidence="2">Zambia</strain>
    </source>
</reference>
<protein>
    <submittedName>
        <fullName evidence="1">Uncharacterized protein</fullName>
    </submittedName>
</protein>